<keyword evidence="2" id="KW-0479">Metal-binding</keyword>
<gene>
    <name evidence="4" type="ORF">F443_10667</name>
</gene>
<dbReference type="InterPro" id="IPR027806">
    <property type="entry name" value="HARBI1_dom"/>
</dbReference>
<dbReference type="OrthoDB" id="109201at2759"/>
<dbReference type="EMBL" id="ANIZ01001807">
    <property type="protein sequence ID" value="ETI44645.1"/>
    <property type="molecule type" value="Genomic_DNA"/>
</dbReference>
<dbReference type="Pfam" id="PF13359">
    <property type="entry name" value="DDE_Tnp_4"/>
    <property type="match status" value="1"/>
</dbReference>
<evidence type="ECO:0000256" key="1">
    <source>
        <dbReference type="ARBA" id="ARBA00001968"/>
    </source>
</evidence>
<comment type="caution">
    <text evidence="4">The sequence shown here is derived from an EMBL/GenBank/DDBJ whole genome shotgun (WGS) entry which is preliminary data.</text>
</comment>
<organism evidence="4 5">
    <name type="scientific">Phytophthora nicotianae P1569</name>
    <dbReference type="NCBI Taxonomy" id="1317065"/>
    <lineage>
        <taxon>Eukaryota</taxon>
        <taxon>Sar</taxon>
        <taxon>Stramenopiles</taxon>
        <taxon>Oomycota</taxon>
        <taxon>Peronosporomycetes</taxon>
        <taxon>Peronosporales</taxon>
        <taxon>Peronosporaceae</taxon>
        <taxon>Phytophthora</taxon>
    </lineage>
</organism>
<dbReference type="HOGENOM" id="CLU_1013620_0_0_1"/>
<evidence type="ECO:0000313" key="5">
    <source>
        <dbReference type="Proteomes" id="UP000018721"/>
    </source>
</evidence>
<comment type="cofactor">
    <cofactor evidence="1">
        <name>a divalent metal cation</name>
        <dbReference type="ChEBI" id="CHEBI:60240"/>
    </cofactor>
</comment>
<name>V9EZE0_PHYNI</name>
<feature type="domain" description="DDE Tnp4" evidence="3">
    <location>
        <begin position="127"/>
        <end position="249"/>
    </location>
</feature>
<evidence type="ECO:0000313" key="4">
    <source>
        <dbReference type="EMBL" id="ETI44645.1"/>
    </source>
</evidence>
<evidence type="ECO:0000259" key="3">
    <source>
        <dbReference type="Pfam" id="PF13359"/>
    </source>
</evidence>
<dbReference type="eggNOG" id="ENOG502SNYB">
    <property type="taxonomic scope" value="Eukaryota"/>
</dbReference>
<keyword evidence="5" id="KW-1185">Reference proteome</keyword>
<accession>V9EZE0</accession>
<dbReference type="AlphaFoldDB" id="V9EZE0"/>
<reference evidence="4 5" key="1">
    <citation type="submission" date="2013-11" db="EMBL/GenBank/DDBJ databases">
        <title>The Genome Sequence of Phytophthora parasitica P1569.</title>
        <authorList>
            <consortium name="The Broad Institute Genomics Platform"/>
            <person name="Russ C."/>
            <person name="Tyler B."/>
            <person name="Panabieres F."/>
            <person name="Shan W."/>
            <person name="Tripathy S."/>
            <person name="Grunwald N."/>
            <person name="Machado M."/>
            <person name="Johnson C.S."/>
            <person name="Arredondo F."/>
            <person name="Hong C."/>
            <person name="Coffey M."/>
            <person name="Young S.K."/>
            <person name="Zeng Q."/>
            <person name="Gargeya S."/>
            <person name="Fitzgerald M."/>
            <person name="Abouelleil A."/>
            <person name="Alvarado L."/>
            <person name="Chapman S.B."/>
            <person name="Gainer-Dewar J."/>
            <person name="Goldberg J."/>
            <person name="Griggs A."/>
            <person name="Gujja S."/>
            <person name="Hansen M."/>
            <person name="Howarth C."/>
            <person name="Imamovic A."/>
            <person name="Ireland A."/>
            <person name="Larimer J."/>
            <person name="McCowan C."/>
            <person name="Murphy C."/>
            <person name="Pearson M."/>
            <person name="Poon T.W."/>
            <person name="Priest M."/>
            <person name="Roberts A."/>
            <person name="Saif S."/>
            <person name="Shea T."/>
            <person name="Sykes S."/>
            <person name="Wortman J."/>
            <person name="Nusbaum C."/>
            <person name="Birren B."/>
        </authorList>
    </citation>
    <scope>NUCLEOTIDE SEQUENCE [LARGE SCALE GENOMIC DNA]</scope>
    <source>
        <strain evidence="4 5">P1569</strain>
    </source>
</reference>
<dbReference type="GO" id="GO:0046872">
    <property type="term" value="F:metal ion binding"/>
    <property type="evidence" value="ECO:0007669"/>
    <property type="project" value="UniProtKB-KW"/>
</dbReference>
<evidence type="ECO:0000256" key="2">
    <source>
        <dbReference type="ARBA" id="ARBA00022723"/>
    </source>
</evidence>
<dbReference type="Proteomes" id="UP000018721">
    <property type="component" value="Unassembled WGS sequence"/>
</dbReference>
<sequence length="249" mass="28618">MVKAHQARKRRRELLAAPAAVAALLRGSPRDCVPRKRLKWGVHKQTLLLEGQFERCYRMSALSFDKLLALVRPAVLRDELQSERRTDDHCLAGWEQHAHYTLPGWSVLVRLLRRDYRCDGCAALCQIRAPSAREVPDVAAFFSGHYQMYGLNVQAICDSLCRFTGYCFDSPGKVGDSIAFKKWSLSDEIMRLPDCYYIVGDNAYPLSDALLVPYTKVEVKTRKDSDFNFYLSQLRIRIEMSFGFLVNKW</sequence>
<proteinExistence type="predicted"/>
<protein>
    <recommendedName>
        <fullName evidence="3">DDE Tnp4 domain-containing protein</fullName>
    </recommendedName>
</protein>